<sequence>MNSEGRKTQAEEITKGPNYLGTLVSLPPAAPPPPLPAPAPAPTPASPPAPAPPPAPALALALAPAPPMSCCNDEITRLHRCEDHHDGGCPCSGEGSHCSNAECHSRKDILTEDDIYCCSLSKTLCHTSTPVTVGFYSPCGNRLHSLLDHIGKCMHKETIRREENEYRRTHEKPRIPEGWNYLTLLWYLVFYEPVITEVHLRRKNIDFMFIRFSAWEYAGSDKLWAGLVTTLCDRIRHQFGPLPLSFYHVVGSKPHFASGFSQQEWRLKKKASFAAGGFLTILLAGIGLATTAYLVPGLRDGTVLKILAASLASVTGSGALVAIAPVIKHLIISQKKKIESMTSNEKFTSHLGFMSAVKKEIALLTNFVYYMEIFERRRLRIVFEITNLDMCYPERVIGVLNAINTLLSDTNAPFIFILVVDPCVIVSCLEEASCMKGMADNGYLYLNRTVTLPFSIPEIGQRAKLRFLHEAFQSREDLMYNIITRNVEQGIKRSKGKDRALGDMEASAEMDQQQIDAQAVQYIHEAFHCLHDEFDSLYRYIPDSIVQMKRIVNTIPITIRLMAQQHVLRHAICPRSVAAWVVMANQWPCRLSWILQCMEDRRQCHTVGEDGEETMWHVFAENCKELFSHHTVLHNIMALDNDPELFENFLWHDFPFTVKEGEKYVRYTVNLDHSIRYRMGQLRSLASLEKDYLKELASLEKDKDKEKEAASLEKEEGREAANSGRMV</sequence>
<keyword evidence="2" id="KW-0472">Membrane</keyword>
<organism evidence="4 5">
    <name type="scientific">Podarcis lilfordi</name>
    <name type="common">Lilford's wall lizard</name>
    <dbReference type="NCBI Taxonomy" id="74358"/>
    <lineage>
        <taxon>Eukaryota</taxon>
        <taxon>Metazoa</taxon>
        <taxon>Chordata</taxon>
        <taxon>Craniata</taxon>
        <taxon>Vertebrata</taxon>
        <taxon>Euteleostomi</taxon>
        <taxon>Lepidosauria</taxon>
        <taxon>Squamata</taxon>
        <taxon>Bifurcata</taxon>
        <taxon>Unidentata</taxon>
        <taxon>Episquamata</taxon>
        <taxon>Laterata</taxon>
        <taxon>Lacertibaenia</taxon>
        <taxon>Lacertidae</taxon>
        <taxon>Podarcis</taxon>
    </lineage>
</organism>
<dbReference type="Pfam" id="PF07693">
    <property type="entry name" value="KAP_NTPase"/>
    <property type="match status" value="1"/>
</dbReference>
<dbReference type="Proteomes" id="UP001178461">
    <property type="component" value="Chromosome 8"/>
</dbReference>
<evidence type="ECO:0000256" key="2">
    <source>
        <dbReference type="SAM" id="Phobius"/>
    </source>
</evidence>
<dbReference type="AlphaFoldDB" id="A0AA35KP08"/>
<feature type="compositionally biased region" description="Pro residues" evidence="1">
    <location>
        <begin position="28"/>
        <end position="56"/>
    </location>
</feature>
<evidence type="ECO:0000256" key="1">
    <source>
        <dbReference type="SAM" id="MobiDB-lite"/>
    </source>
</evidence>
<accession>A0AA35KP08</accession>
<keyword evidence="2" id="KW-1133">Transmembrane helix</keyword>
<evidence type="ECO:0000259" key="3">
    <source>
        <dbReference type="Pfam" id="PF07693"/>
    </source>
</evidence>
<feature type="domain" description="KAP NTPase" evidence="3">
    <location>
        <begin position="119"/>
        <end position="481"/>
    </location>
</feature>
<gene>
    <name evidence="4" type="ORF">PODLI_1B023109</name>
</gene>
<dbReference type="InterPro" id="IPR011646">
    <property type="entry name" value="KAP_P-loop"/>
</dbReference>
<dbReference type="PANTHER" id="PTHR22674">
    <property type="entry name" value="NTPASE, KAP FAMILY P-LOOP DOMAIN-CONTAINING 1"/>
    <property type="match status" value="1"/>
</dbReference>
<feature type="transmembrane region" description="Helical" evidence="2">
    <location>
        <begin position="306"/>
        <end position="327"/>
    </location>
</feature>
<feature type="transmembrane region" description="Helical" evidence="2">
    <location>
        <begin position="273"/>
        <end position="294"/>
    </location>
</feature>
<proteinExistence type="predicted"/>
<name>A0AA35KP08_9SAUR</name>
<feature type="region of interest" description="Disordered" evidence="1">
    <location>
        <begin position="1"/>
        <end position="58"/>
    </location>
</feature>
<feature type="compositionally biased region" description="Basic and acidic residues" evidence="1">
    <location>
        <begin position="702"/>
        <end position="719"/>
    </location>
</feature>
<keyword evidence="2" id="KW-0812">Transmembrane</keyword>
<dbReference type="InterPro" id="IPR052754">
    <property type="entry name" value="NTPase_KAP_P-loop"/>
</dbReference>
<dbReference type="EMBL" id="OX395133">
    <property type="protein sequence ID" value="CAI5780942.1"/>
    <property type="molecule type" value="Genomic_DNA"/>
</dbReference>
<feature type="compositionally biased region" description="Basic and acidic residues" evidence="1">
    <location>
        <begin position="1"/>
        <end position="14"/>
    </location>
</feature>
<keyword evidence="5" id="KW-1185">Reference proteome</keyword>
<dbReference type="PANTHER" id="PTHR22674:SF4">
    <property type="entry name" value="NTPASE KAP FAMILY P-LOOP DOMAIN-CONTAINING PROTEIN 1"/>
    <property type="match status" value="1"/>
</dbReference>
<reference evidence="4" key="1">
    <citation type="submission" date="2022-12" db="EMBL/GenBank/DDBJ databases">
        <authorList>
            <person name="Alioto T."/>
            <person name="Alioto T."/>
            <person name="Gomez Garrido J."/>
        </authorList>
    </citation>
    <scope>NUCLEOTIDE SEQUENCE</scope>
</reference>
<protein>
    <submittedName>
        <fullName evidence="4">KAP NTPase domain-containing protein</fullName>
    </submittedName>
</protein>
<evidence type="ECO:0000313" key="5">
    <source>
        <dbReference type="Proteomes" id="UP001178461"/>
    </source>
</evidence>
<feature type="region of interest" description="Disordered" evidence="1">
    <location>
        <begin position="702"/>
        <end position="727"/>
    </location>
</feature>
<evidence type="ECO:0000313" key="4">
    <source>
        <dbReference type="EMBL" id="CAI5780942.1"/>
    </source>
</evidence>